<proteinExistence type="predicted"/>
<comment type="caution">
    <text evidence="1">The sequence shown here is derived from an EMBL/GenBank/DDBJ whole genome shotgun (WGS) entry which is preliminary data.</text>
</comment>
<dbReference type="Proteomes" id="UP000236345">
    <property type="component" value="Unassembled WGS sequence"/>
</dbReference>
<gene>
    <name evidence="1" type="ORF">COO59_09605</name>
</gene>
<protein>
    <submittedName>
        <fullName evidence="1">Uncharacterized protein</fullName>
    </submittedName>
</protein>
<dbReference type="AlphaFoldDB" id="A0A2K1Q9M8"/>
<organism evidence="1 2">
    <name type="scientific">Mixta theicola</name>
    <dbReference type="NCBI Taxonomy" id="1458355"/>
    <lineage>
        <taxon>Bacteria</taxon>
        <taxon>Pseudomonadati</taxon>
        <taxon>Pseudomonadota</taxon>
        <taxon>Gammaproteobacteria</taxon>
        <taxon>Enterobacterales</taxon>
        <taxon>Erwiniaceae</taxon>
        <taxon>Mixta</taxon>
    </lineage>
</organism>
<name>A0A2K1Q9M8_9GAMM</name>
<accession>A0A2K1Q9M8</accession>
<sequence>MSGVISSQKKSSGWVRWYAITSGAYFSRGLSGIAIKNAAAFLHPAIMTRLLPFLSHGILSGRPRAMAVAGKSA</sequence>
<dbReference type="EMBL" id="NWUO01000006">
    <property type="protein sequence ID" value="PNS11746.1"/>
    <property type="molecule type" value="Genomic_DNA"/>
</dbReference>
<evidence type="ECO:0000313" key="2">
    <source>
        <dbReference type="Proteomes" id="UP000236345"/>
    </source>
</evidence>
<keyword evidence="2" id="KW-1185">Reference proteome</keyword>
<reference evidence="2" key="1">
    <citation type="submission" date="2017-09" db="EMBL/GenBank/DDBJ databases">
        <authorList>
            <person name="Palmer M."/>
            <person name="Steenkamp E.T."/>
            <person name="Coetzee M.P."/>
            <person name="Avontuur J.R."/>
            <person name="Van Zyl E."/>
            <person name="Chan W.-Y."/>
            <person name="Blom J."/>
            <person name="Venter S.N."/>
        </authorList>
    </citation>
    <scope>NUCLEOTIDE SEQUENCE [LARGE SCALE GENOMIC DNA]</scope>
    <source>
        <strain evidence="2">QC88-366</strain>
    </source>
</reference>
<evidence type="ECO:0000313" key="1">
    <source>
        <dbReference type="EMBL" id="PNS11746.1"/>
    </source>
</evidence>